<feature type="domain" description="DNA methylase N-4/N-6" evidence="4">
    <location>
        <begin position="2"/>
        <end position="178"/>
    </location>
</feature>
<accession>A0A845GGI6</accession>
<organism evidence="5 6">
    <name type="scientific">Duganella vulcania</name>
    <dbReference type="NCBI Taxonomy" id="2692166"/>
    <lineage>
        <taxon>Bacteria</taxon>
        <taxon>Pseudomonadati</taxon>
        <taxon>Pseudomonadota</taxon>
        <taxon>Betaproteobacteria</taxon>
        <taxon>Burkholderiales</taxon>
        <taxon>Oxalobacteraceae</taxon>
        <taxon>Telluria group</taxon>
        <taxon>Duganella</taxon>
    </lineage>
</organism>
<dbReference type="PRINTS" id="PR00508">
    <property type="entry name" value="S21N4MTFRASE"/>
</dbReference>
<dbReference type="EMBL" id="WWCX01000001">
    <property type="protein sequence ID" value="MYM92356.1"/>
    <property type="molecule type" value="Genomic_DNA"/>
</dbReference>
<dbReference type="EC" id="2.1.1.-" evidence="3"/>
<gene>
    <name evidence="5" type="ORF">GTP90_00605</name>
</gene>
<evidence type="ECO:0000256" key="2">
    <source>
        <dbReference type="ARBA" id="ARBA00022679"/>
    </source>
</evidence>
<dbReference type="GO" id="GO:0032259">
    <property type="term" value="P:methylation"/>
    <property type="evidence" value="ECO:0007669"/>
    <property type="project" value="UniProtKB-KW"/>
</dbReference>
<keyword evidence="2" id="KW-0808">Transferase</keyword>
<keyword evidence="1" id="KW-0489">Methyltransferase</keyword>
<dbReference type="SUPFAM" id="SSF53335">
    <property type="entry name" value="S-adenosyl-L-methionine-dependent methyltransferases"/>
    <property type="match status" value="1"/>
</dbReference>
<dbReference type="Pfam" id="PF01555">
    <property type="entry name" value="N6_N4_Mtase"/>
    <property type="match status" value="1"/>
</dbReference>
<dbReference type="InterPro" id="IPR002941">
    <property type="entry name" value="DNA_methylase_N4/N6"/>
</dbReference>
<dbReference type="AlphaFoldDB" id="A0A845GGI6"/>
<sequence>MNTITWRSNKPPGPIAWSAKKRIQCHDAAEYCIWFSNDPEHCIANNQRELEPHTEKHLQLIARGGENRTAINGDGAYRIKPGSYGKPTAGRIMRNVLEISNVCASQRAYKRRAKELGLVPHGATMPLALARKLVRFLSDVGQLCVDPLGGSLTTGLACELEGRPWIATDVVFDYIRGAAERFTEFEGFELALDVL</sequence>
<evidence type="ECO:0000313" key="5">
    <source>
        <dbReference type="EMBL" id="MYM92356.1"/>
    </source>
</evidence>
<comment type="similarity">
    <text evidence="3">Belongs to the N(4)/N(6)-methyltransferase family.</text>
</comment>
<dbReference type="Gene3D" id="3.40.50.150">
    <property type="entry name" value="Vaccinia Virus protein VP39"/>
    <property type="match status" value="1"/>
</dbReference>
<dbReference type="Proteomes" id="UP000447355">
    <property type="component" value="Unassembled WGS sequence"/>
</dbReference>
<dbReference type="GO" id="GO:0008170">
    <property type="term" value="F:N-methyltransferase activity"/>
    <property type="evidence" value="ECO:0007669"/>
    <property type="project" value="InterPro"/>
</dbReference>
<comment type="caution">
    <text evidence="5">The sequence shown here is derived from an EMBL/GenBank/DDBJ whole genome shotgun (WGS) entry which is preliminary data.</text>
</comment>
<dbReference type="InterPro" id="IPR029063">
    <property type="entry name" value="SAM-dependent_MTases_sf"/>
</dbReference>
<proteinExistence type="inferred from homology"/>
<reference evidence="5" key="1">
    <citation type="submission" date="2019-12" db="EMBL/GenBank/DDBJ databases">
        <title>Novel species isolated from a subtropical stream in China.</title>
        <authorList>
            <person name="Lu H."/>
        </authorList>
    </citation>
    <scope>NUCLEOTIDE SEQUENCE [LARGE SCALE GENOMIC DNA]</scope>
    <source>
        <strain evidence="5">FT81W</strain>
    </source>
</reference>
<evidence type="ECO:0000313" key="6">
    <source>
        <dbReference type="Proteomes" id="UP000447355"/>
    </source>
</evidence>
<dbReference type="GO" id="GO:0003677">
    <property type="term" value="F:DNA binding"/>
    <property type="evidence" value="ECO:0007669"/>
    <property type="project" value="InterPro"/>
</dbReference>
<evidence type="ECO:0000256" key="1">
    <source>
        <dbReference type="ARBA" id="ARBA00022603"/>
    </source>
</evidence>
<evidence type="ECO:0000259" key="4">
    <source>
        <dbReference type="Pfam" id="PF01555"/>
    </source>
</evidence>
<name>A0A845GGI6_9BURK</name>
<dbReference type="InterPro" id="IPR001091">
    <property type="entry name" value="RM_Methyltransferase"/>
</dbReference>
<evidence type="ECO:0000256" key="3">
    <source>
        <dbReference type="RuleBase" id="RU362026"/>
    </source>
</evidence>
<protein>
    <recommendedName>
        <fullName evidence="3">Methyltransferase</fullName>
        <ecNumber evidence="3">2.1.1.-</ecNumber>
    </recommendedName>
</protein>